<organism evidence="1 2">
    <name type="scientific">Portunus trituberculatus</name>
    <name type="common">Swimming crab</name>
    <name type="synonym">Neptunus trituberculatus</name>
    <dbReference type="NCBI Taxonomy" id="210409"/>
    <lineage>
        <taxon>Eukaryota</taxon>
        <taxon>Metazoa</taxon>
        <taxon>Ecdysozoa</taxon>
        <taxon>Arthropoda</taxon>
        <taxon>Crustacea</taxon>
        <taxon>Multicrustacea</taxon>
        <taxon>Malacostraca</taxon>
        <taxon>Eumalacostraca</taxon>
        <taxon>Eucarida</taxon>
        <taxon>Decapoda</taxon>
        <taxon>Pleocyemata</taxon>
        <taxon>Brachyura</taxon>
        <taxon>Eubrachyura</taxon>
        <taxon>Portunoidea</taxon>
        <taxon>Portunidae</taxon>
        <taxon>Portuninae</taxon>
        <taxon>Portunus</taxon>
    </lineage>
</organism>
<dbReference type="EMBL" id="VSRR010033629">
    <property type="protein sequence ID" value="MPC71822.1"/>
    <property type="molecule type" value="Genomic_DNA"/>
</dbReference>
<accession>A0A5B7HKM3</accession>
<evidence type="ECO:0000313" key="1">
    <source>
        <dbReference type="EMBL" id="MPC71822.1"/>
    </source>
</evidence>
<keyword evidence="2" id="KW-1185">Reference proteome</keyword>
<sequence length="51" mass="5729">MEGRRTVPDATRTVFLPGEVLCREGNERVAGRVVSQVKLTDIIKDREISET</sequence>
<dbReference type="AlphaFoldDB" id="A0A5B7HKM3"/>
<proteinExistence type="predicted"/>
<gene>
    <name evidence="1" type="ORF">E2C01_066112</name>
</gene>
<reference evidence="1 2" key="1">
    <citation type="submission" date="2019-05" db="EMBL/GenBank/DDBJ databases">
        <title>Another draft genome of Portunus trituberculatus and its Hox gene families provides insights of decapod evolution.</title>
        <authorList>
            <person name="Jeong J.-H."/>
            <person name="Song I."/>
            <person name="Kim S."/>
            <person name="Choi T."/>
            <person name="Kim D."/>
            <person name="Ryu S."/>
            <person name="Kim W."/>
        </authorList>
    </citation>
    <scope>NUCLEOTIDE SEQUENCE [LARGE SCALE GENOMIC DNA]</scope>
    <source>
        <tissue evidence="1">Muscle</tissue>
    </source>
</reference>
<protein>
    <submittedName>
        <fullName evidence="1">Uncharacterized protein</fullName>
    </submittedName>
</protein>
<comment type="caution">
    <text evidence="1">The sequence shown here is derived from an EMBL/GenBank/DDBJ whole genome shotgun (WGS) entry which is preliminary data.</text>
</comment>
<dbReference type="Proteomes" id="UP000324222">
    <property type="component" value="Unassembled WGS sequence"/>
</dbReference>
<name>A0A5B7HKM3_PORTR</name>
<evidence type="ECO:0000313" key="2">
    <source>
        <dbReference type="Proteomes" id="UP000324222"/>
    </source>
</evidence>